<evidence type="ECO:0000313" key="4">
    <source>
        <dbReference type="EMBL" id="QRH01991.1"/>
    </source>
</evidence>
<dbReference type="PROSITE" id="PS50164">
    <property type="entry name" value="GIY_YIG"/>
    <property type="match status" value="1"/>
</dbReference>
<proteinExistence type="inferred from homology"/>
<comment type="similarity">
    <text evidence="1">Belongs to the UPF0213 family.</text>
</comment>
<dbReference type="InterPro" id="IPR000305">
    <property type="entry name" value="GIY-YIG_endonuc"/>
</dbReference>
<dbReference type="EMBL" id="CP069213">
    <property type="protein sequence ID" value="QRH01991.1"/>
    <property type="molecule type" value="Genomic_DNA"/>
</dbReference>
<dbReference type="InterPro" id="IPR050190">
    <property type="entry name" value="UPF0213_domain"/>
</dbReference>
<dbReference type="PANTHER" id="PTHR34477">
    <property type="entry name" value="UPF0213 PROTEIN YHBQ"/>
    <property type="match status" value="1"/>
</dbReference>
<evidence type="ECO:0000259" key="3">
    <source>
        <dbReference type="PROSITE" id="PS50164"/>
    </source>
</evidence>
<dbReference type="Pfam" id="PF01541">
    <property type="entry name" value="GIY-YIG"/>
    <property type="match status" value="1"/>
</dbReference>
<gene>
    <name evidence="4" type="ORF">JQC75_00660</name>
</gene>
<feature type="domain" description="GIY-YIG" evidence="3">
    <location>
        <begin position="3"/>
        <end position="80"/>
    </location>
</feature>
<dbReference type="PANTHER" id="PTHR34477:SF1">
    <property type="entry name" value="UPF0213 PROTEIN YHBQ"/>
    <property type="match status" value="1"/>
</dbReference>
<dbReference type="Gene3D" id="3.40.1440.10">
    <property type="entry name" value="GIY-YIG endonuclease"/>
    <property type="match status" value="1"/>
</dbReference>
<evidence type="ECO:0000256" key="1">
    <source>
        <dbReference type="ARBA" id="ARBA00007435"/>
    </source>
</evidence>
<reference evidence="4 5" key="1">
    <citation type="journal article" date="2012" name="Antonie Van Leeuwenhoek">
        <title>Shewanella litorisediminis sp. nov., a gammaproteobacterium isolated from a tidal flat sediment.</title>
        <authorList>
            <person name="Lee M.H."/>
            <person name="Yoon J.H."/>
        </authorList>
    </citation>
    <scope>NUCLEOTIDE SEQUENCE [LARGE SCALE GENOMIC DNA]</scope>
    <source>
        <strain evidence="4 5">SMK1-12</strain>
    </source>
</reference>
<organism evidence="4 5">
    <name type="scientific">Shewanella litorisediminis</name>
    <dbReference type="NCBI Taxonomy" id="1173586"/>
    <lineage>
        <taxon>Bacteria</taxon>
        <taxon>Pseudomonadati</taxon>
        <taxon>Pseudomonadota</taxon>
        <taxon>Gammaproteobacteria</taxon>
        <taxon>Alteromonadales</taxon>
        <taxon>Shewanellaceae</taxon>
        <taxon>Shewanella</taxon>
    </lineage>
</organism>
<dbReference type="InterPro" id="IPR035901">
    <property type="entry name" value="GIY-YIG_endonuc_sf"/>
</dbReference>
<feature type="compositionally biased region" description="Polar residues" evidence="2">
    <location>
        <begin position="83"/>
        <end position="96"/>
    </location>
</feature>
<feature type="region of interest" description="Disordered" evidence="2">
    <location>
        <begin position="83"/>
        <end position="106"/>
    </location>
</feature>
<evidence type="ECO:0000313" key="5">
    <source>
        <dbReference type="Proteomes" id="UP000596252"/>
    </source>
</evidence>
<dbReference type="CDD" id="cd10456">
    <property type="entry name" value="GIY-YIG_UPF0213"/>
    <property type="match status" value="1"/>
</dbReference>
<name>A0ABX7G3S6_9GAMM</name>
<protein>
    <submittedName>
        <fullName evidence="4">GIY-YIG nuclease family protein</fullName>
    </submittedName>
</protein>
<evidence type="ECO:0000256" key="2">
    <source>
        <dbReference type="SAM" id="MobiDB-lite"/>
    </source>
</evidence>
<sequence length="106" mass="11630">MSPIWQLYVIRCAGGELYTGITTDVARRFDEHQHGGPRAAKYLRGRGPLTLVYQESVGSRGDALRRELAVKKLTKAAKEALISSSASGNPARQTLSKSKKAVEVFR</sequence>
<dbReference type="SUPFAM" id="SSF82771">
    <property type="entry name" value="GIY-YIG endonuclease"/>
    <property type="match status" value="1"/>
</dbReference>
<dbReference type="Proteomes" id="UP000596252">
    <property type="component" value="Chromosome"/>
</dbReference>
<accession>A0ABX7G3S6</accession>
<keyword evidence="5" id="KW-1185">Reference proteome</keyword>